<reference evidence="1 2" key="1">
    <citation type="submission" date="2024-07" db="EMBL/GenBank/DDBJ databases">
        <title>Section-level genome sequencing and comparative genomics of Aspergillus sections Usti and Cavernicolus.</title>
        <authorList>
            <consortium name="Lawrence Berkeley National Laboratory"/>
            <person name="Nybo J.L."/>
            <person name="Vesth T.C."/>
            <person name="Theobald S."/>
            <person name="Frisvad J.C."/>
            <person name="Larsen T.O."/>
            <person name="Kjaerboelling I."/>
            <person name="Rothschild-Mancinelli K."/>
            <person name="Lyhne E.K."/>
            <person name="Kogle M.E."/>
            <person name="Barry K."/>
            <person name="Clum A."/>
            <person name="Na H."/>
            <person name="Ledsgaard L."/>
            <person name="Lin J."/>
            <person name="Lipzen A."/>
            <person name="Kuo A."/>
            <person name="Riley R."/>
            <person name="Mondo S."/>
            <person name="Labutti K."/>
            <person name="Haridas S."/>
            <person name="Pangalinan J."/>
            <person name="Salamov A.A."/>
            <person name="Simmons B.A."/>
            <person name="Magnuson J.K."/>
            <person name="Chen J."/>
            <person name="Drula E."/>
            <person name="Henrissat B."/>
            <person name="Wiebenga A."/>
            <person name="Lubbers R.J."/>
            <person name="Gomes A.C."/>
            <person name="Makela M.R."/>
            <person name="Stajich J."/>
            <person name="Grigoriev I.V."/>
            <person name="Mortensen U.H."/>
            <person name="De Vries R.P."/>
            <person name="Baker S.E."/>
            <person name="Andersen M.R."/>
        </authorList>
    </citation>
    <scope>NUCLEOTIDE SEQUENCE [LARGE SCALE GENOMIC DNA]</scope>
    <source>
        <strain evidence="1 2">CBS 588.65</strain>
    </source>
</reference>
<accession>A0ABR4GT31</accession>
<comment type="caution">
    <text evidence="1">The sequence shown here is derived from an EMBL/GenBank/DDBJ whole genome shotgun (WGS) entry which is preliminary data.</text>
</comment>
<evidence type="ECO:0000313" key="1">
    <source>
        <dbReference type="EMBL" id="KAL2801615.1"/>
    </source>
</evidence>
<keyword evidence="2" id="KW-1185">Reference proteome</keyword>
<organism evidence="1 2">
    <name type="scientific">Aspergillus granulosus</name>
    <dbReference type="NCBI Taxonomy" id="176169"/>
    <lineage>
        <taxon>Eukaryota</taxon>
        <taxon>Fungi</taxon>
        <taxon>Dikarya</taxon>
        <taxon>Ascomycota</taxon>
        <taxon>Pezizomycotina</taxon>
        <taxon>Eurotiomycetes</taxon>
        <taxon>Eurotiomycetidae</taxon>
        <taxon>Eurotiales</taxon>
        <taxon>Aspergillaceae</taxon>
        <taxon>Aspergillus</taxon>
        <taxon>Aspergillus subgen. Nidulantes</taxon>
    </lineage>
</organism>
<gene>
    <name evidence="1" type="ORF">BJX63DRAFT_416962</name>
</gene>
<proteinExistence type="predicted"/>
<dbReference type="Proteomes" id="UP001610334">
    <property type="component" value="Unassembled WGS sequence"/>
</dbReference>
<name>A0ABR4GT31_9EURO</name>
<dbReference type="EMBL" id="JBFXLT010000289">
    <property type="protein sequence ID" value="KAL2801615.1"/>
    <property type="molecule type" value="Genomic_DNA"/>
</dbReference>
<sequence length="155" mass="17588">MISPSPPRSSSPRVVIQGDQVAAVKDYCKWLESQWSDETYKADFRKAPDVVLKRWMDLELILENSNPGFFTDGIEIGTALRFTSCDFCDETCLAAPGLAPNYPALSHQLSSTSVPESRSESQYIYLRENRPFFRVSQYGWFISSGERYRSHSTNG</sequence>
<evidence type="ECO:0000313" key="2">
    <source>
        <dbReference type="Proteomes" id="UP001610334"/>
    </source>
</evidence>
<protein>
    <submittedName>
        <fullName evidence="1">Uncharacterized protein</fullName>
    </submittedName>
</protein>